<organism evidence="4 5">
    <name type="scientific">Rhodosorus marinus</name>
    <dbReference type="NCBI Taxonomy" id="101924"/>
    <lineage>
        <taxon>Eukaryota</taxon>
        <taxon>Rhodophyta</taxon>
        <taxon>Stylonematophyceae</taxon>
        <taxon>Stylonematales</taxon>
        <taxon>Stylonemataceae</taxon>
        <taxon>Rhodosorus</taxon>
    </lineage>
</organism>
<reference evidence="4 5" key="1">
    <citation type="journal article" date="2023" name="Nat. Commun.">
        <title>Origin of minicircular mitochondrial genomes in red algae.</title>
        <authorList>
            <person name="Lee Y."/>
            <person name="Cho C.H."/>
            <person name="Lee Y.M."/>
            <person name="Park S.I."/>
            <person name="Yang J.H."/>
            <person name="West J.A."/>
            <person name="Bhattacharya D."/>
            <person name="Yoon H.S."/>
        </authorList>
    </citation>
    <scope>NUCLEOTIDE SEQUENCE [LARGE SCALE GENOMIC DNA]</scope>
    <source>
        <strain evidence="4 5">CCMP1338</strain>
        <tissue evidence="4">Whole cell</tissue>
    </source>
</reference>
<protein>
    <recommendedName>
        <fullName evidence="3">Beta/gamma crystallin 'Greek key' domain-containing protein</fullName>
    </recommendedName>
</protein>
<keyword evidence="2" id="KW-0677">Repeat</keyword>
<comment type="caution">
    <text evidence="4">The sequence shown here is derived from an EMBL/GenBank/DDBJ whole genome shotgun (WGS) entry which is preliminary data.</text>
</comment>
<dbReference type="Pfam" id="PF15711">
    <property type="entry name" value="ILEI"/>
    <property type="match status" value="2"/>
</dbReference>
<dbReference type="Proteomes" id="UP001157974">
    <property type="component" value="Unassembled WGS sequence"/>
</dbReference>
<comment type="similarity">
    <text evidence="1">Belongs to the beta/gamma-crystallin family.</text>
</comment>
<dbReference type="PANTHER" id="PTHR15535">
    <property type="entry name" value="TRANSMEMBRANE PROTEIN 2-RELATED"/>
    <property type="match status" value="1"/>
</dbReference>
<dbReference type="EMBL" id="JAMWBK010000007">
    <property type="protein sequence ID" value="KAJ8903577.1"/>
    <property type="molecule type" value="Genomic_DNA"/>
</dbReference>
<accession>A0AAV8UR45</accession>
<dbReference type="InterPro" id="IPR039477">
    <property type="entry name" value="ILEI/PANDER_dom"/>
</dbReference>
<dbReference type="Gene3D" id="2.60.20.10">
    <property type="entry name" value="Crystallins"/>
    <property type="match status" value="1"/>
</dbReference>
<dbReference type="InterPro" id="IPR052252">
    <property type="entry name" value="CEMIP/CEMIP2"/>
</dbReference>
<evidence type="ECO:0000256" key="2">
    <source>
        <dbReference type="ARBA" id="ARBA00022737"/>
    </source>
</evidence>
<dbReference type="SUPFAM" id="SSF49695">
    <property type="entry name" value="gamma-Crystallin-like"/>
    <property type="match status" value="1"/>
</dbReference>
<evidence type="ECO:0000313" key="4">
    <source>
        <dbReference type="EMBL" id="KAJ8903577.1"/>
    </source>
</evidence>
<evidence type="ECO:0000259" key="3">
    <source>
        <dbReference type="SMART" id="SM00247"/>
    </source>
</evidence>
<dbReference type="InterPro" id="IPR011024">
    <property type="entry name" value="G_crystallin-like"/>
</dbReference>
<gene>
    <name evidence="4" type="ORF">NDN08_004681</name>
</gene>
<dbReference type="PROSITE" id="PS52031">
    <property type="entry name" value="GG_LECTIN"/>
    <property type="match status" value="1"/>
</dbReference>
<dbReference type="InterPro" id="IPR001064">
    <property type="entry name" value="Beta/gamma_crystallin"/>
</dbReference>
<evidence type="ECO:0000256" key="1">
    <source>
        <dbReference type="ARBA" id="ARBA00009646"/>
    </source>
</evidence>
<evidence type="ECO:0000313" key="5">
    <source>
        <dbReference type="Proteomes" id="UP001157974"/>
    </source>
</evidence>
<name>A0AAV8UR45_9RHOD</name>
<feature type="domain" description="Beta/gamma crystallin 'Greek key'" evidence="3">
    <location>
        <begin position="55"/>
        <end position="135"/>
    </location>
</feature>
<dbReference type="PANTHER" id="PTHR15535:SF17">
    <property type="entry name" value="TRANSMEMBRANE PROTEIN"/>
    <property type="match status" value="1"/>
</dbReference>
<dbReference type="SMART" id="SM00247">
    <property type="entry name" value="XTALbg"/>
    <property type="match status" value="1"/>
</dbReference>
<sequence length="1943" mass="212108">MNIDSEIAALRAKAEELKKNEDSIAAFSGTSRVAQSIVTSLSSQLKRLEYKPQYSVRFYEHANFSGKVWAFTMGEAISNMRSGPKALAASSLKISPGAEVLCFTRPGFRGTPIRWSKDVSWFGAHNDKILSAKLDYSGARRAEIIALNVKLANARFELDQLERINTENIQATANQSLQEVLAEIQRLEAYKRSDAFEHSSMELEVTAEAGAQVGSVSVGGVKLNLVNTESDEVAAKWSIVDALHFVAIEAMSGSILQVVIVKETEVESLGTALDDMIHGEDLSDGTLVTVFSRGVVKALYNQSRVQSALQAIGVDTTSEKVERGREDFDYCAVGFKGAALGLAREVFNVGSEGKATLTMSIPRMTRVEGAQVSPLPKENAILAESASDATGRSFAAITVSGVEHIGCSASARKTCWRGINALKIDSFSQAVTTEVFGTHMAEDQSQKLLEWLATLKQGDIFALAVNGDGFSAMSESCIEALTQIGSNLREKLHRSYALVGFRNSSTGRLTAYDEAFETTDALSVEKSTPVAAYHVIEAARTSWKREVPHGTTALALEIASSREGARICYANKLVAASHPLRSFQPVEAGLAMLVMDAVTGKVIEFKRFDTVLNEGLGRVLLSWMKALPWGSLVAVVAPGKAVAALARPGLAALGLIGGIVSRAPPEQRPLKGYAMVGRRGAPVGSAFETWGHEALQQISLAVPLNDSTKMNSSSALLMLQAANSSKHSEGFQTIILKSPNPWTPPHVIVGPEENGPIEGMQNDIVLANMDASDLHVRGVSSINGSTSGEAQRARIEWEKSKFGNDALIVELYTSKTAKHQSRGDGVKIKFSKAGTTEFESSLSSIEPPYTENGISVVLPLEQSRVSDAEPPGDLQPRSIVAESVGDYNGIGAVRITLGEEVLASSTSDQDVVGFLAMARLTTTNGELEHEQLIIDVNTETTASDLTAKLEKISRSSRRGDVIALSFRGVDPILLQTNIFEMLGAMEYQAATEKSSYCIVGVLEELKPMRSLPPAKESLRADACHQQDCELALARAQLWYRPHTDERTVIQVVAGVDKLAVRVGTLIVLGSLEGAAVKHPREGWNVVVLEKHSSTVTGIHRFGFEDQMKLERRLKMIRATELVVLAFRAPAFGLIIPKESLIGAITRLGAEEFAKLPTLSGPFSYGFIGGPGEAGEERIATGEDHEVRLAKSYVQLPANLGGEPPAMDEEGAKNEPFSNETLSLEEVVVSKEAVFGPRYDDNGESQLAQSWGFRCIVACDRPLVLSLTAEDWCSVYVDGGWHSVGPGRLVSVKTTVGDEIHMSVPCNRLEITCPALILASGSSRMRLDLTEISGLKRFVGEALVNSLIDERKNGRAFSAKDEWSENSLQSIQSALRAIQAKHHQENKWSVLEASFVLHVENPTSALYAGLSSFHRLRRGREPTEPHRFRTKIYREGSTAAVREESEGRGRWQYGYRLPLDVESPRLLKAIEDLRSRRTLLRTLAVEARSGSARIFLEVVHEGVKDTLEVQLGRVDSSEKRVFLGHLMDILLGLLNCPFKEYSTIIAKKLGGFVGYDARSLLWRQRLLLSNLWARSRKTLNKLDAAPDSSVGHLSDLGKTTIDHTGLIAERALLTWTVVVQDQPEIFVNVAPNVVWMDELLLQGICSAERPSNLATSPWSSMGMILDSTEMKALDVEDLQSLQLVAMKMSTVNRNTDNAGEAVSNLRGTESIPNWTRKWFLGNDVEEPGPLDAVSSPLTEPRGQYRKEIARDVRELLNLALTQSVTLPGFTEIYKLFFRAGSHTILDGFMMASAILMNCVEKTDTLFDSDESALPRSRSVFEKLSGLDEEGEVESQDPVVMPDAELETIIPSMLRPERLLQASGITRRVASRLHQHLERTMCSLATLDQWNEWSVALEFAAILEIILLAMEGGGELVHARCLLLLPIVWTLTRKAEELGKTIEGS</sequence>
<proteinExistence type="inferred from homology"/>
<keyword evidence="5" id="KW-1185">Reference proteome</keyword>